<dbReference type="AlphaFoldDB" id="A0A0G4IKC5"/>
<organism evidence="4 5">
    <name type="scientific">Plasmodiophora brassicae</name>
    <name type="common">Clubroot disease agent</name>
    <dbReference type="NCBI Taxonomy" id="37360"/>
    <lineage>
        <taxon>Eukaryota</taxon>
        <taxon>Sar</taxon>
        <taxon>Rhizaria</taxon>
        <taxon>Endomyxa</taxon>
        <taxon>Phytomyxea</taxon>
        <taxon>Plasmodiophorida</taxon>
        <taxon>Plasmodiophoridae</taxon>
        <taxon>Plasmodiophora</taxon>
    </lineage>
</organism>
<evidence type="ECO:0000256" key="3">
    <source>
        <dbReference type="SAM" id="SignalP"/>
    </source>
</evidence>
<dbReference type="Proteomes" id="UP000039324">
    <property type="component" value="Unassembled WGS sequence"/>
</dbReference>
<feature type="region of interest" description="Disordered" evidence="1">
    <location>
        <begin position="180"/>
        <end position="264"/>
    </location>
</feature>
<feature type="transmembrane region" description="Helical" evidence="2">
    <location>
        <begin position="267"/>
        <end position="285"/>
    </location>
</feature>
<feature type="transmembrane region" description="Helical" evidence="2">
    <location>
        <begin position="353"/>
        <end position="374"/>
    </location>
</feature>
<accession>A0A0G4IKC5</accession>
<feature type="signal peptide" evidence="3">
    <location>
        <begin position="1"/>
        <end position="19"/>
    </location>
</feature>
<feature type="transmembrane region" description="Helical" evidence="2">
    <location>
        <begin position="309"/>
        <end position="328"/>
    </location>
</feature>
<evidence type="ECO:0000313" key="5">
    <source>
        <dbReference type="Proteomes" id="UP000039324"/>
    </source>
</evidence>
<feature type="compositionally biased region" description="Low complexity" evidence="1">
    <location>
        <begin position="219"/>
        <end position="228"/>
    </location>
</feature>
<keyword evidence="5" id="KW-1185">Reference proteome</keyword>
<evidence type="ECO:0000313" key="4">
    <source>
        <dbReference type="EMBL" id="CEO95614.1"/>
    </source>
</evidence>
<evidence type="ECO:0000256" key="1">
    <source>
        <dbReference type="SAM" id="MobiDB-lite"/>
    </source>
</evidence>
<dbReference type="EMBL" id="CDSF01000024">
    <property type="protein sequence ID" value="CEO95614.1"/>
    <property type="molecule type" value="Genomic_DNA"/>
</dbReference>
<protein>
    <submittedName>
        <fullName evidence="4">Uncharacterized protein</fullName>
    </submittedName>
</protein>
<keyword evidence="2" id="KW-0472">Membrane</keyword>
<proteinExistence type="predicted"/>
<evidence type="ECO:0000256" key="2">
    <source>
        <dbReference type="SAM" id="Phobius"/>
    </source>
</evidence>
<sequence>MASWASLMIVCLVVTRVHAGQPGDGGPFPNVHRWTTEQMARRSLSWPMRLFEQNIDVSNVYGFWTWFTNRPTLRSQMTTSGRLCDILIVRRQGHSAERPHRPPIHEVVACAMEEIPPELELPDHCRRELESWMTLFVQGGASYYVAHLGDLYRHHRAWLLISHHDRERRNAHVPARIATNLPSSCTSSTIDNASASRPPDIPTPVDSTKRAMHVSVRASPSSSSRGRLPTGGTGDRVPHASKNTTPGRPYRESNPATPIANPKRPPAWTLLLGIGTLFAATRAMAYQRSTSQATVAVARTRNSLLGSRLARGVLATSLAIAATLRLSIPKRPFEGRDVPGPDSRRSGHRRVPWWVWIVITVTVIASSAGLLLVARFCRRHSRARHLLASRRSPYGTLQTDGYCRHSLGNIVGNQMESRHGRCRATSTADLVGKRAPSSQGGNNNLRSTRRDLPTYFLRDHSRIRS</sequence>
<feature type="chain" id="PRO_5005192724" evidence="3">
    <location>
        <begin position="20"/>
        <end position="465"/>
    </location>
</feature>
<keyword evidence="3" id="KW-0732">Signal</keyword>
<keyword evidence="2" id="KW-1133">Transmembrane helix</keyword>
<keyword evidence="2" id="KW-0812">Transmembrane</keyword>
<feature type="compositionally biased region" description="Polar residues" evidence="1">
    <location>
        <begin position="180"/>
        <end position="195"/>
    </location>
</feature>
<reference evidence="4 5" key="1">
    <citation type="submission" date="2015-02" db="EMBL/GenBank/DDBJ databases">
        <authorList>
            <person name="Chooi Y.-H."/>
        </authorList>
    </citation>
    <scope>NUCLEOTIDE SEQUENCE [LARGE SCALE GENOMIC DNA]</scope>
    <source>
        <strain evidence="4">E3</strain>
    </source>
</reference>
<name>A0A0G4IKC5_PLABS</name>
<gene>
    <name evidence="4" type="ORF">PBRA_004340</name>
</gene>